<dbReference type="InterPro" id="IPR017871">
    <property type="entry name" value="ABC_transporter-like_CS"/>
</dbReference>
<dbReference type="SMART" id="SM00382">
    <property type="entry name" value="AAA"/>
    <property type="match status" value="1"/>
</dbReference>
<dbReference type="PROSITE" id="PS50893">
    <property type="entry name" value="ABC_TRANSPORTER_2"/>
    <property type="match status" value="1"/>
</dbReference>
<comment type="caution">
    <text evidence="5">The sequence shown here is derived from an EMBL/GenBank/DDBJ whole genome shotgun (WGS) entry which is preliminary data.</text>
</comment>
<dbReference type="GO" id="GO:0005524">
    <property type="term" value="F:ATP binding"/>
    <property type="evidence" value="ECO:0007669"/>
    <property type="project" value="UniProtKB-KW"/>
</dbReference>
<keyword evidence="2" id="KW-0547">Nucleotide-binding</keyword>
<sequence length="299" mass="34738">MELSAVRFRNVKKHRKRLDVGPIHLNIPEGYIVALVGQNGSGKSTLLNMLIQTIYPDEGSIEWFGQSFEQEIPMSLRQQIAYVPELPSTEEYFLTPDEAAAFRAHWYPNWDAERYEEMMQRFEVPRDSKLRKMSKGERRKYEIAVSLAARPRLLLLDEPSSGFDPFSWKKLIGELREVMKEGQTTIIMATHIVDEIKRLADYVVLIHRGQMLGMVEKDSLIDSWKEIWLNADSSVIEELPDVLQWDQETPSTVRVITSDAQRMEQVMKDSGWIPLKMRSLELDEILELWIEGHMPNGVY</sequence>
<evidence type="ECO:0000256" key="3">
    <source>
        <dbReference type="ARBA" id="ARBA00022840"/>
    </source>
</evidence>
<evidence type="ECO:0000256" key="2">
    <source>
        <dbReference type="ARBA" id="ARBA00022741"/>
    </source>
</evidence>
<protein>
    <submittedName>
        <fullName evidence="5">ATP-binding cassette domain-containing protein</fullName>
    </submittedName>
</protein>
<dbReference type="Pfam" id="PF00005">
    <property type="entry name" value="ABC_tran"/>
    <property type="match status" value="1"/>
</dbReference>
<dbReference type="PANTHER" id="PTHR42939:SF3">
    <property type="entry name" value="ABC TRANSPORTER ATP-BINDING COMPONENT"/>
    <property type="match status" value="1"/>
</dbReference>
<dbReference type="InterPro" id="IPR003593">
    <property type="entry name" value="AAA+_ATPase"/>
</dbReference>
<dbReference type="EMBL" id="JBHSQV010000182">
    <property type="protein sequence ID" value="MFC5988594.1"/>
    <property type="molecule type" value="Genomic_DNA"/>
</dbReference>
<dbReference type="InterPro" id="IPR027417">
    <property type="entry name" value="P-loop_NTPase"/>
</dbReference>
<name>A0ABW1IU05_9BACL</name>
<evidence type="ECO:0000313" key="5">
    <source>
        <dbReference type="EMBL" id="MFC5988594.1"/>
    </source>
</evidence>
<keyword evidence="1" id="KW-0813">Transport</keyword>
<keyword evidence="3 5" id="KW-0067">ATP-binding</keyword>
<keyword evidence="6" id="KW-1185">Reference proteome</keyword>
<dbReference type="Gene3D" id="3.40.50.300">
    <property type="entry name" value="P-loop containing nucleotide triphosphate hydrolases"/>
    <property type="match status" value="1"/>
</dbReference>
<dbReference type="Proteomes" id="UP001596250">
    <property type="component" value="Unassembled WGS sequence"/>
</dbReference>
<reference evidence="6" key="1">
    <citation type="journal article" date="2019" name="Int. J. Syst. Evol. Microbiol.">
        <title>The Global Catalogue of Microorganisms (GCM) 10K type strain sequencing project: providing services to taxonomists for standard genome sequencing and annotation.</title>
        <authorList>
            <consortium name="The Broad Institute Genomics Platform"/>
            <consortium name="The Broad Institute Genome Sequencing Center for Infectious Disease"/>
            <person name="Wu L."/>
            <person name="Ma J."/>
        </authorList>
    </citation>
    <scope>NUCLEOTIDE SEQUENCE [LARGE SCALE GENOMIC DNA]</scope>
    <source>
        <strain evidence="6">CCM 8749</strain>
    </source>
</reference>
<dbReference type="InterPro" id="IPR051782">
    <property type="entry name" value="ABC_Transporter_VariousFunc"/>
</dbReference>
<accession>A0ABW1IU05</accession>
<dbReference type="RefSeq" id="WP_379896066.1">
    <property type="nucleotide sequence ID" value="NZ_CBCSCT010000011.1"/>
</dbReference>
<dbReference type="PROSITE" id="PS00211">
    <property type="entry name" value="ABC_TRANSPORTER_1"/>
    <property type="match status" value="1"/>
</dbReference>
<evidence type="ECO:0000259" key="4">
    <source>
        <dbReference type="PROSITE" id="PS50893"/>
    </source>
</evidence>
<dbReference type="PANTHER" id="PTHR42939">
    <property type="entry name" value="ABC TRANSPORTER ATP-BINDING PROTEIN ALBC-RELATED"/>
    <property type="match status" value="1"/>
</dbReference>
<evidence type="ECO:0000313" key="6">
    <source>
        <dbReference type="Proteomes" id="UP001596250"/>
    </source>
</evidence>
<organism evidence="5 6">
    <name type="scientific">Marinicrinis lubricantis</name>
    <dbReference type="NCBI Taxonomy" id="2086470"/>
    <lineage>
        <taxon>Bacteria</taxon>
        <taxon>Bacillati</taxon>
        <taxon>Bacillota</taxon>
        <taxon>Bacilli</taxon>
        <taxon>Bacillales</taxon>
        <taxon>Paenibacillaceae</taxon>
    </lineage>
</organism>
<dbReference type="InterPro" id="IPR003439">
    <property type="entry name" value="ABC_transporter-like_ATP-bd"/>
</dbReference>
<evidence type="ECO:0000256" key="1">
    <source>
        <dbReference type="ARBA" id="ARBA00022448"/>
    </source>
</evidence>
<gene>
    <name evidence="5" type="ORF">ACFPXP_19495</name>
</gene>
<feature type="domain" description="ABC transporter" evidence="4">
    <location>
        <begin position="1"/>
        <end position="233"/>
    </location>
</feature>
<proteinExistence type="predicted"/>
<dbReference type="SUPFAM" id="SSF52540">
    <property type="entry name" value="P-loop containing nucleoside triphosphate hydrolases"/>
    <property type="match status" value="1"/>
</dbReference>